<dbReference type="Proteomes" id="UP000252582">
    <property type="component" value="Unassembled WGS sequence"/>
</dbReference>
<dbReference type="SUPFAM" id="SSF56003">
    <property type="entry name" value="Molybdenum cofactor-binding domain"/>
    <property type="match status" value="1"/>
</dbReference>
<evidence type="ECO:0000313" key="5">
    <source>
        <dbReference type="Proteomes" id="UP000252582"/>
    </source>
</evidence>
<dbReference type="InterPro" id="IPR016208">
    <property type="entry name" value="Ald_Oxase/xanthine_DH-like"/>
</dbReference>
<dbReference type="GO" id="GO:0016491">
    <property type="term" value="F:oxidoreductase activity"/>
    <property type="evidence" value="ECO:0007669"/>
    <property type="project" value="UniProtKB-KW"/>
</dbReference>
<evidence type="ECO:0000256" key="1">
    <source>
        <dbReference type="ARBA" id="ARBA00022505"/>
    </source>
</evidence>
<dbReference type="PANTHER" id="PTHR11908">
    <property type="entry name" value="XANTHINE DEHYDROGENASE"/>
    <property type="match status" value="1"/>
</dbReference>
<protein>
    <submittedName>
        <fullName evidence="4">Carbon-monoxide dehydrogenase large subunit</fullName>
    </submittedName>
</protein>
<accession>A0A6I7HPP8</accession>
<dbReference type="GO" id="GO:0005506">
    <property type="term" value="F:iron ion binding"/>
    <property type="evidence" value="ECO:0007669"/>
    <property type="project" value="InterPro"/>
</dbReference>
<dbReference type="Gene3D" id="3.30.365.10">
    <property type="entry name" value="Aldehyde oxidase/xanthine dehydrogenase, molybdopterin binding domain"/>
    <property type="match status" value="4"/>
</dbReference>
<dbReference type="InterPro" id="IPR046867">
    <property type="entry name" value="AldOxase/xan_DH_MoCoBD2"/>
</dbReference>
<dbReference type="InterPro" id="IPR037165">
    <property type="entry name" value="AldOxase/xan_DH_Mopterin-bd_sf"/>
</dbReference>
<dbReference type="Pfam" id="PF20256">
    <property type="entry name" value="MoCoBD_2"/>
    <property type="match status" value="1"/>
</dbReference>
<dbReference type="RefSeq" id="WP_114362915.1">
    <property type="nucleotide sequence ID" value="NZ_QPIX01000004.1"/>
</dbReference>
<keyword evidence="5" id="KW-1185">Reference proteome</keyword>
<evidence type="ECO:0000313" key="4">
    <source>
        <dbReference type="EMBL" id="RCW25986.1"/>
    </source>
</evidence>
<name>A0A6I7HPP8_9HYPH</name>
<dbReference type="InterPro" id="IPR008274">
    <property type="entry name" value="AldOxase/xan_DH_MoCoBD1"/>
</dbReference>
<sequence>MGVEGIGARVARKEDKRFLTGKGRYTDDMVVPGMKYAYFVRSPYAHARVTGMDTSAAKAMPGVIDVLDGKQLLADGIGNLICGWMIHSKDGSPMKMGAWRPLAHDTVRYVGDAVAVVIADSVAEARDAAEAVVVDYEELPIVTDAVSALREGAPQIHPEASGNLIFDWEIGDSSAADKAIAEAAHVTEIEIRNNRLSPNAMEPRAALGIYDAAEDHYTCYTTSQNPHVARLVMSAFYNVAPENKLRVIAPDVGGGFGSKIYIYPEEIVCLWASKKTGVPVKWTADRSEAFMTDAHGRDHVSKVKMAFDKDNHITGLKVDTIANLGAYMSLFSSSVPTYLYATLLSGQYAIPAIHCNVRTVYTNTVPVDAYRGAGRPEATYLLERTVETAARELGLSPAELRRKNFIRSFPYQTPVIMTYDAGDYEASLEAAMAAADWSGFPARRAEAEHRGMKRGIGMSCYIEACGIAPSQAVGSLGAGVGLWESAEVRVNAVGTIEVLTGSHSHGQGHETTFAQLVADRLGVSIDSISIVHGDTDKVQMGMGTYGSRSGAVGMSAIVKALDKVEAKAKKIAAHLMEADESDIVVENGELKVAGTDKSLPWFQVALAAYTAHNLPAGMEPGLKESAFYDPSNFTFPAGCYICEVEVDPETGKTTIIQFVAADDFGNIINPMIVEGQVHGGIAQGIGQALLENVEYDPATGQLLTASFMDYAMPRADDLPSFNVSHQCTPCPGNPLGIKGCGEAGAIGSPPALINAITDAIGNNRLNMPATPQAVWRAMQAQI</sequence>
<evidence type="ECO:0000256" key="2">
    <source>
        <dbReference type="ARBA" id="ARBA00023002"/>
    </source>
</evidence>
<dbReference type="AlphaFoldDB" id="A0A6I7HPP8"/>
<dbReference type="Pfam" id="PF01315">
    <property type="entry name" value="Ald_Xan_dh_C"/>
    <property type="match status" value="1"/>
</dbReference>
<dbReference type="Pfam" id="PF02738">
    <property type="entry name" value="MoCoBD_1"/>
    <property type="match status" value="1"/>
</dbReference>
<feature type="domain" description="Aldehyde oxidase/xanthine dehydrogenase a/b hammerhead" evidence="3">
    <location>
        <begin position="20"/>
        <end position="140"/>
    </location>
</feature>
<reference evidence="4 5" key="1">
    <citation type="submission" date="2018-07" db="EMBL/GenBank/DDBJ databases">
        <title>Genomic Encyclopedia of Type Strains, Phase IV (KMG-IV): sequencing the most valuable type-strain genomes for metagenomic binning, comparative biology and taxonomic classification.</title>
        <authorList>
            <person name="Goeker M."/>
        </authorList>
    </citation>
    <scope>NUCLEOTIDE SEQUENCE [LARGE SCALE GENOMIC DNA]</scope>
    <source>
        <strain evidence="4 5">DSM 25528</strain>
    </source>
</reference>
<organism evidence="4 5">
    <name type="scientific">Ciceribacter lividus</name>
    <dbReference type="NCBI Taxonomy" id="1197950"/>
    <lineage>
        <taxon>Bacteria</taxon>
        <taxon>Pseudomonadati</taxon>
        <taxon>Pseudomonadota</taxon>
        <taxon>Alphaproteobacteria</taxon>
        <taxon>Hyphomicrobiales</taxon>
        <taxon>Rhizobiaceae</taxon>
        <taxon>Ciceribacter</taxon>
    </lineage>
</organism>
<evidence type="ECO:0000259" key="3">
    <source>
        <dbReference type="SMART" id="SM01008"/>
    </source>
</evidence>
<keyword evidence="1" id="KW-0500">Molybdenum</keyword>
<gene>
    <name evidence="4" type="ORF">DFR48_104238</name>
</gene>
<dbReference type="InterPro" id="IPR000674">
    <property type="entry name" value="Ald_Oxase/Xan_DH_a/b"/>
</dbReference>
<dbReference type="PANTHER" id="PTHR11908:SF132">
    <property type="entry name" value="ALDEHYDE OXIDASE 1-RELATED"/>
    <property type="match status" value="1"/>
</dbReference>
<proteinExistence type="predicted"/>
<dbReference type="SMART" id="SM01008">
    <property type="entry name" value="Ald_Xan_dh_C"/>
    <property type="match status" value="1"/>
</dbReference>
<dbReference type="Gene3D" id="3.90.1170.50">
    <property type="entry name" value="Aldehyde oxidase/xanthine dehydrogenase, a/b hammerhead"/>
    <property type="match status" value="1"/>
</dbReference>
<dbReference type="InterPro" id="IPR036856">
    <property type="entry name" value="Ald_Oxase/Xan_DH_a/b_sf"/>
</dbReference>
<keyword evidence="2" id="KW-0560">Oxidoreductase</keyword>
<dbReference type="EMBL" id="QPIX01000004">
    <property type="protein sequence ID" value="RCW25986.1"/>
    <property type="molecule type" value="Genomic_DNA"/>
</dbReference>
<dbReference type="SUPFAM" id="SSF54665">
    <property type="entry name" value="CO dehydrogenase molybdoprotein N-domain-like"/>
    <property type="match status" value="1"/>
</dbReference>
<comment type="caution">
    <text evidence="4">The sequence shown here is derived from an EMBL/GenBank/DDBJ whole genome shotgun (WGS) entry which is preliminary data.</text>
</comment>